<reference evidence="3 4" key="1">
    <citation type="submission" date="2019-06" db="EMBL/GenBank/DDBJ databases">
        <title>Lysobacter alkalisoli sp. nov. isolated from saline soil.</title>
        <authorList>
            <person name="Sun J.-Q."/>
            <person name="Xu L."/>
        </authorList>
    </citation>
    <scope>NUCLEOTIDE SEQUENCE [LARGE SCALE GENOMIC DNA]</scope>
    <source>
        <strain evidence="3 4">JCM 31130</strain>
    </source>
</reference>
<evidence type="ECO:0000256" key="1">
    <source>
        <dbReference type="SAM" id="MobiDB-lite"/>
    </source>
</evidence>
<evidence type="ECO:0000256" key="2">
    <source>
        <dbReference type="SAM" id="SignalP"/>
    </source>
</evidence>
<evidence type="ECO:0000313" key="4">
    <source>
        <dbReference type="Proteomes" id="UP000318212"/>
    </source>
</evidence>
<organism evidence="3 4">
    <name type="scientific">Marilutibacter aestuarii</name>
    <dbReference type="NCBI Taxonomy" id="1706195"/>
    <lineage>
        <taxon>Bacteria</taxon>
        <taxon>Pseudomonadati</taxon>
        <taxon>Pseudomonadota</taxon>
        <taxon>Gammaproteobacteria</taxon>
        <taxon>Lysobacterales</taxon>
        <taxon>Lysobacteraceae</taxon>
        <taxon>Marilutibacter</taxon>
    </lineage>
</organism>
<dbReference type="EMBL" id="VICE01000051">
    <property type="protein sequence ID" value="TQD48213.1"/>
    <property type="molecule type" value="Genomic_DNA"/>
</dbReference>
<dbReference type="AlphaFoldDB" id="A0A508AH60"/>
<keyword evidence="4" id="KW-1185">Reference proteome</keyword>
<evidence type="ECO:0000313" key="3">
    <source>
        <dbReference type="EMBL" id="TQD48213.1"/>
    </source>
</evidence>
<accession>A0A508AH60</accession>
<feature type="signal peptide" evidence="2">
    <location>
        <begin position="1"/>
        <end position="23"/>
    </location>
</feature>
<proteinExistence type="predicted"/>
<protein>
    <submittedName>
        <fullName evidence="3">MotA/TolQ/ExbB proton channel family protein</fullName>
    </submittedName>
</protein>
<gene>
    <name evidence="3" type="ORF">FKV25_05300</name>
</gene>
<feature type="chain" id="PRO_5021352052" evidence="2">
    <location>
        <begin position="24"/>
        <end position="49"/>
    </location>
</feature>
<feature type="non-terminal residue" evidence="3">
    <location>
        <position position="49"/>
    </location>
</feature>
<dbReference type="Proteomes" id="UP000318212">
    <property type="component" value="Unassembled WGS sequence"/>
</dbReference>
<comment type="caution">
    <text evidence="3">The sequence shown here is derived from an EMBL/GenBank/DDBJ whole genome shotgun (WGS) entry which is preliminary data.</text>
</comment>
<dbReference type="PROSITE" id="PS51257">
    <property type="entry name" value="PROKAR_LIPOPROTEIN"/>
    <property type="match status" value="1"/>
</dbReference>
<sequence>MQRVLTTALASALLLPILAACNAQPDADTAAPAPAVADAAPATDTADAA</sequence>
<feature type="region of interest" description="Disordered" evidence="1">
    <location>
        <begin position="27"/>
        <end position="49"/>
    </location>
</feature>
<name>A0A508AH60_9GAMM</name>
<keyword evidence="2" id="KW-0732">Signal</keyword>